<sequence length="226" mass="24103">MAHIQVVEGAPEVEGVERGDDHPAEPAIRGVDLAAELDRPFARHPPEDGAADEQSLDRSFLVHAEMLAVGQIHPGRGVVHAALDQVALSVRVGELEQKVRIQRRVPHHVAQQRALAAQPIQIVTDEGQDAVGPGDGPRGLFRDDVGQVAGVALGPLQRVAPIALRQVEGRGPGRRGQQERGHPHPGDQRPGPERVGSVAVFGQGKGNGSVRHRALPSSGTRRRPSR</sequence>
<feature type="region of interest" description="Disordered" evidence="1">
    <location>
        <begin position="169"/>
        <end position="226"/>
    </location>
</feature>
<comment type="caution">
    <text evidence="2">The sequence shown here is derived from an EMBL/GenBank/DDBJ whole genome shotgun (WGS) entry which is preliminary data.</text>
</comment>
<dbReference type="AlphaFoldDB" id="A0A5B0L260"/>
<accession>A0A5B0L260</accession>
<name>A0A5B0L260_9PROT</name>
<evidence type="ECO:0000313" key="3">
    <source>
        <dbReference type="Proteomes" id="UP000325333"/>
    </source>
</evidence>
<feature type="region of interest" description="Disordered" evidence="1">
    <location>
        <begin position="1"/>
        <end position="25"/>
    </location>
</feature>
<reference evidence="2 3" key="1">
    <citation type="submission" date="2019-07" db="EMBL/GenBank/DDBJ databases">
        <title>Genome sequencing of the stress-tolerant strain Azospirillum brasilense Az19.</title>
        <authorList>
            <person name="Maroniche G.A."/>
            <person name="Garcia J.E."/>
            <person name="Pagnussat L."/>
            <person name="Amenta M."/>
            <person name="Creus C.M."/>
        </authorList>
    </citation>
    <scope>NUCLEOTIDE SEQUENCE [LARGE SCALE GENOMIC DNA]</scope>
    <source>
        <strain evidence="2 3">Az19</strain>
    </source>
</reference>
<feature type="compositionally biased region" description="Low complexity" evidence="1">
    <location>
        <begin position="1"/>
        <end position="13"/>
    </location>
</feature>
<protein>
    <submittedName>
        <fullName evidence="2">Uncharacterized protein</fullName>
    </submittedName>
</protein>
<feature type="compositionally biased region" description="Basic residues" evidence="1">
    <location>
        <begin position="210"/>
        <end position="226"/>
    </location>
</feature>
<feature type="compositionally biased region" description="Basic and acidic residues" evidence="1">
    <location>
        <begin position="176"/>
        <end position="192"/>
    </location>
</feature>
<evidence type="ECO:0000256" key="1">
    <source>
        <dbReference type="SAM" id="MobiDB-lite"/>
    </source>
</evidence>
<proteinExistence type="predicted"/>
<dbReference type="EMBL" id="VEWN01000002">
    <property type="protein sequence ID" value="KAA1057314.1"/>
    <property type="molecule type" value="Genomic_DNA"/>
</dbReference>
<gene>
    <name evidence="2" type="ORF">FH063_001482</name>
</gene>
<organism evidence="2 3">
    <name type="scientific">Azospirillum argentinense</name>
    <dbReference type="NCBI Taxonomy" id="2970906"/>
    <lineage>
        <taxon>Bacteria</taxon>
        <taxon>Pseudomonadati</taxon>
        <taxon>Pseudomonadota</taxon>
        <taxon>Alphaproteobacteria</taxon>
        <taxon>Rhodospirillales</taxon>
        <taxon>Azospirillaceae</taxon>
        <taxon>Azospirillum</taxon>
    </lineage>
</organism>
<feature type="compositionally biased region" description="Basic and acidic residues" evidence="1">
    <location>
        <begin position="15"/>
        <end position="24"/>
    </location>
</feature>
<dbReference type="Proteomes" id="UP000325333">
    <property type="component" value="Unassembled WGS sequence"/>
</dbReference>
<evidence type="ECO:0000313" key="2">
    <source>
        <dbReference type="EMBL" id="KAA1057314.1"/>
    </source>
</evidence>